<evidence type="ECO:0000313" key="2">
    <source>
        <dbReference type="EMBL" id="CAD9531185.1"/>
    </source>
</evidence>
<reference evidence="2" key="1">
    <citation type="submission" date="2021-01" db="EMBL/GenBank/DDBJ databases">
        <authorList>
            <person name="Corre E."/>
            <person name="Pelletier E."/>
            <person name="Niang G."/>
            <person name="Scheremetjew M."/>
            <person name="Finn R."/>
            <person name="Kale V."/>
            <person name="Holt S."/>
            <person name="Cochrane G."/>
            <person name="Meng A."/>
            <person name="Brown T."/>
            <person name="Cohen L."/>
        </authorList>
    </citation>
    <scope>NUCLEOTIDE SEQUENCE</scope>
    <source>
        <strain evidence="2">UTEX LB 985</strain>
    </source>
</reference>
<feature type="compositionally biased region" description="Low complexity" evidence="1">
    <location>
        <begin position="32"/>
        <end position="47"/>
    </location>
</feature>
<sequence>MDDSEANEVAQLKQMFSSPSQHHGNRRPPWDSSPLRSRPSALRGLRPVTREPWAVDEDVYNRKIEMRDVGTPDRYLDKTARTREINYRHVDYMARFDQKYADLNGKLDRFDGNPFT</sequence>
<gene>
    <name evidence="2" type="ORF">CBRE1094_LOCUS38141</name>
</gene>
<accession>A0A7S2NBQ1</accession>
<feature type="region of interest" description="Disordered" evidence="1">
    <location>
        <begin position="1"/>
        <end position="48"/>
    </location>
</feature>
<dbReference type="AlphaFoldDB" id="A0A7S2NBQ1"/>
<organism evidence="2">
    <name type="scientific">Haptolina brevifila</name>
    <dbReference type="NCBI Taxonomy" id="156173"/>
    <lineage>
        <taxon>Eukaryota</taxon>
        <taxon>Haptista</taxon>
        <taxon>Haptophyta</taxon>
        <taxon>Prymnesiophyceae</taxon>
        <taxon>Prymnesiales</taxon>
        <taxon>Prymnesiaceae</taxon>
        <taxon>Haptolina</taxon>
    </lineage>
</organism>
<name>A0A7S2NBQ1_9EUKA</name>
<proteinExistence type="predicted"/>
<dbReference type="EMBL" id="HBGU01069852">
    <property type="protein sequence ID" value="CAD9531185.1"/>
    <property type="molecule type" value="Transcribed_RNA"/>
</dbReference>
<protein>
    <submittedName>
        <fullName evidence="2">Uncharacterized protein</fullName>
    </submittedName>
</protein>
<evidence type="ECO:0000256" key="1">
    <source>
        <dbReference type="SAM" id="MobiDB-lite"/>
    </source>
</evidence>